<dbReference type="Gene3D" id="2.30.110.10">
    <property type="entry name" value="Electron Transport, Fmn-binding Protein, Chain A"/>
    <property type="match status" value="1"/>
</dbReference>
<comment type="function">
    <text evidence="6">Catalyzes the oxidation of either pyridoxine 5'-phosphate (PNP) or pyridoxamine 5'-phosphate (PMP) into pyridoxal 5'-phosphate (PLP).</text>
</comment>
<feature type="binding site" evidence="6 7">
    <location>
        <begin position="85"/>
        <end position="86"/>
    </location>
    <ligand>
        <name>FMN</name>
        <dbReference type="ChEBI" id="CHEBI:58210"/>
    </ligand>
</feature>
<feature type="binding site" evidence="6 7">
    <location>
        <position position="204"/>
    </location>
    <ligand>
        <name>FMN</name>
        <dbReference type="ChEBI" id="CHEBI:58210"/>
    </ligand>
</feature>
<keyword evidence="12" id="KW-1185">Reference proteome</keyword>
<feature type="region of interest" description="Disordered" evidence="8">
    <location>
        <begin position="1"/>
        <end position="31"/>
    </location>
</feature>
<accession>A0A328AI50</accession>
<keyword evidence="3 6" id="KW-0288">FMN</keyword>
<feature type="binding site" evidence="6 7">
    <location>
        <position position="114"/>
    </location>
    <ligand>
        <name>FMN</name>
        <dbReference type="ChEBI" id="CHEBI:58210"/>
    </ligand>
</feature>
<dbReference type="PROSITE" id="PS01064">
    <property type="entry name" value="PYRIDOX_OXIDASE"/>
    <property type="match status" value="1"/>
</dbReference>
<feature type="binding site" evidence="6">
    <location>
        <position position="75"/>
    </location>
    <ligand>
        <name>substrate</name>
    </ligand>
</feature>
<dbReference type="EC" id="1.4.3.5" evidence="6"/>
<evidence type="ECO:0000256" key="4">
    <source>
        <dbReference type="ARBA" id="ARBA00023002"/>
    </source>
</evidence>
<dbReference type="Proteomes" id="UP000249254">
    <property type="component" value="Unassembled WGS sequence"/>
</dbReference>
<dbReference type="Pfam" id="PF01243">
    <property type="entry name" value="PNPOx_N"/>
    <property type="match status" value="1"/>
</dbReference>
<dbReference type="AlphaFoldDB" id="A0A328AI50"/>
<evidence type="ECO:0000313" key="12">
    <source>
        <dbReference type="Proteomes" id="UP000249254"/>
    </source>
</evidence>
<evidence type="ECO:0000256" key="1">
    <source>
        <dbReference type="ARBA" id="ARBA00007301"/>
    </source>
</evidence>
<feature type="binding site" evidence="6">
    <location>
        <position position="140"/>
    </location>
    <ligand>
        <name>substrate</name>
    </ligand>
</feature>
<evidence type="ECO:0000313" key="11">
    <source>
        <dbReference type="EMBL" id="RAK54440.1"/>
    </source>
</evidence>
<feature type="binding site" evidence="6">
    <location>
        <position position="136"/>
    </location>
    <ligand>
        <name>substrate</name>
    </ligand>
</feature>
<dbReference type="RefSeq" id="WP_111528191.1">
    <property type="nucleotide sequence ID" value="NZ_JBHRSG010000004.1"/>
</dbReference>
<dbReference type="PANTHER" id="PTHR10851:SF0">
    <property type="entry name" value="PYRIDOXINE-5'-PHOSPHATE OXIDASE"/>
    <property type="match status" value="1"/>
</dbReference>
<comment type="cofactor">
    <cofactor evidence="6 7">
        <name>FMN</name>
        <dbReference type="ChEBI" id="CHEBI:58210"/>
    </cofactor>
    <text evidence="6 7">Binds 1 FMN per subunit.</text>
</comment>
<dbReference type="EMBL" id="QFYQ01000001">
    <property type="protein sequence ID" value="RAK54440.1"/>
    <property type="molecule type" value="Genomic_DNA"/>
</dbReference>
<dbReference type="GO" id="GO:0010181">
    <property type="term" value="F:FMN binding"/>
    <property type="evidence" value="ECO:0007669"/>
    <property type="project" value="UniProtKB-UniRule"/>
</dbReference>
<keyword evidence="2 6" id="KW-0285">Flavoprotein</keyword>
<evidence type="ECO:0000259" key="9">
    <source>
        <dbReference type="Pfam" id="PF01243"/>
    </source>
</evidence>
<dbReference type="InterPro" id="IPR012349">
    <property type="entry name" value="Split_barrel_FMN-bd"/>
</dbReference>
<feature type="binding site" evidence="6 7">
    <location>
        <begin position="149"/>
        <end position="150"/>
    </location>
    <ligand>
        <name>FMN</name>
        <dbReference type="ChEBI" id="CHEBI:58210"/>
    </ligand>
</feature>
<reference evidence="12" key="1">
    <citation type="submission" date="2018-05" db="EMBL/GenBank/DDBJ databases">
        <authorList>
            <person name="Li X."/>
        </authorList>
    </citation>
    <scope>NUCLEOTIDE SEQUENCE [LARGE SCALE GENOMIC DNA]</scope>
    <source>
        <strain evidence="12">LX32</strain>
    </source>
</reference>
<dbReference type="Pfam" id="PF10590">
    <property type="entry name" value="PNP_phzG_C"/>
    <property type="match status" value="1"/>
</dbReference>
<sequence>MTDKAPIPPSPSEDDYVRQVTAAEPPPLLSEEDPFALFNEWLTEALAKEPNDANAMALATADESGLPDVRMVLLKDADPSGFVFYTNLGSAKGRQLAANPQAALLFHWKSLRRQVRVRGQISAVSPEEADAYWATRARASQIGGWASEQSQTLPDRLALEKRIAEVGLKFGLGKVPRPPHWSGFRVTPQAMEFWRDRPFRLHERLVFTRAAGGWTTRRLFP</sequence>
<comment type="subunit">
    <text evidence="6">Homodimer.</text>
</comment>
<dbReference type="GO" id="GO:0004733">
    <property type="term" value="F:pyridoxamine phosphate oxidase activity"/>
    <property type="evidence" value="ECO:0007669"/>
    <property type="project" value="UniProtKB-UniRule"/>
</dbReference>
<dbReference type="UniPathway" id="UPA01068">
    <property type="reaction ID" value="UER00304"/>
</dbReference>
<dbReference type="PANTHER" id="PTHR10851">
    <property type="entry name" value="PYRIDOXINE-5-PHOSPHATE OXIDASE"/>
    <property type="match status" value="1"/>
</dbReference>
<comment type="pathway">
    <text evidence="6">Cofactor metabolism; pyridoxal 5'-phosphate salvage; pyridoxal 5'-phosphate from pyridoxamine 5'-phosphate: step 1/1.</text>
</comment>
<feature type="binding site" evidence="6 7">
    <location>
        <begin position="70"/>
        <end position="75"/>
    </location>
    <ligand>
        <name>FMN</name>
        <dbReference type="ChEBI" id="CHEBI:58210"/>
    </ligand>
</feature>
<evidence type="ECO:0000256" key="6">
    <source>
        <dbReference type="HAMAP-Rule" id="MF_01629"/>
    </source>
</evidence>
<feature type="compositionally biased region" description="Pro residues" evidence="8">
    <location>
        <begin position="1"/>
        <end position="11"/>
    </location>
</feature>
<evidence type="ECO:0000256" key="8">
    <source>
        <dbReference type="SAM" id="MobiDB-lite"/>
    </source>
</evidence>
<keyword evidence="4 6" id="KW-0560">Oxidoreductase</keyword>
<evidence type="ECO:0000256" key="5">
    <source>
        <dbReference type="ARBA" id="ARBA00023096"/>
    </source>
</evidence>
<comment type="similarity">
    <text evidence="1 6">Belongs to the pyridoxamine 5'-phosphate oxidase family.</text>
</comment>
<feature type="domain" description="Pyridoxine 5'-phosphate oxidase dimerisation C-terminal" evidence="10">
    <location>
        <begin position="181"/>
        <end position="221"/>
    </location>
</feature>
<dbReference type="HAMAP" id="MF_01629">
    <property type="entry name" value="PdxH"/>
    <property type="match status" value="1"/>
</dbReference>
<gene>
    <name evidence="6 11" type="primary">pdxH</name>
    <name evidence="11" type="ORF">DJ017_07830</name>
</gene>
<comment type="caution">
    <text evidence="11">The sequence shown here is derived from an EMBL/GenBank/DDBJ whole genome shotgun (WGS) entry which is preliminary data.</text>
</comment>
<protein>
    <recommendedName>
        <fullName evidence="6">Pyridoxine/pyridoxamine 5'-phosphate oxidase</fullName>
        <ecNumber evidence="6">1.4.3.5</ecNumber>
    </recommendedName>
    <alternativeName>
        <fullName evidence="6">PNP/PMP oxidase</fullName>
        <shortName evidence="6">PNPOx</shortName>
    </alternativeName>
    <alternativeName>
        <fullName evidence="6">Pyridoxal 5'-phosphate synthase</fullName>
    </alternativeName>
</protein>
<feature type="binding site" evidence="6 7">
    <location>
        <position position="194"/>
    </location>
    <ligand>
        <name>FMN</name>
        <dbReference type="ChEBI" id="CHEBI:58210"/>
    </ligand>
</feature>
<comment type="catalytic activity">
    <reaction evidence="6">
        <text>pyridoxamine 5'-phosphate + O2 + H2O = pyridoxal 5'-phosphate + H2O2 + NH4(+)</text>
        <dbReference type="Rhea" id="RHEA:15817"/>
        <dbReference type="ChEBI" id="CHEBI:15377"/>
        <dbReference type="ChEBI" id="CHEBI:15379"/>
        <dbReference type="ChEBI" id="CHEBI:16240"/>
        <dbReference type="ChEBI" id="CHEBI:28938"/>
        <dbReference type="ChEBI" id="CHEBI:58451"/>
        <dbReference type="ChEBI" id="CHEBI:597326"/>
        <dbReference type="EC" id="1.4.3.5"/>
    </reaction>
</comment>
<comment type="pathway">
    <text evidence="6">Cofactor metabolism; pyridoxal 5'-phosphate salvage; pyridoxal 5'-phosphate from pyridoxine 5'-phosphate: step 1/1.</text>
</comment>
<evidence type="ECO:0000256" key="7">
    <source>
        <dbReference type="PIRSR" id="PIRSR000190-2"/>
    </source>
</evidence>
<evidence type="ECO:0000259" key="10">
    <source>
        <dbReference type="Pfam" id="PF10590"/>
    </source>
</evidence>
<dbReference type="OrthoDB" id="9780392at2"/>
<feature type="domain" description="Pyridoxamine 5'-phosphate oxidase N-terminal" evidence="9">
    <location>
        <begin position="42"/>
        <end position="168"/>
    </location>
</feature>
<name>A0A328AI50_9CAUL</name>
<comment type="catalytic activity">
    <reaction evidence="6">
        <text>pyridoxine 5'-phosphate + O2 = pyridoxal 5'-phosphate + H2O2</text>
        <dbReference type="Rhea" id="RHEA:15149"/>
        <dbReference type="ChEBI" id="CHEBI:15379"/>
        <dbReference type="ChEBI" id="CHEBI:16240"/>
        <dbReference type="ChEBI" id="CHEBI:58589"/>
        <dbReference type="ChEBI" id="CHEBI:597326"/>
        <dbReference type="EC" id="1.4.3.5"/>
    </reaction>
</comment>
<dbReference type="GO" id="GO:0008615">
    <property type="term" value="P:pyridoxine biosynthetic process"/>
    <property type="evidence" value="ECO:0007669"/>
    <property type="project" value="UniProtKB-UniRule"/>
</dbReference>
<dbReference type="PIRSF" id="PIRSF000190">
    <property type="entry name" value="Pyd_amn-ph_oxd"/>
    <property type="match status" value="1"/>
</dbReference>
<feature type="binding site" evidence="6">
    <location>
        <position position="132"/>
    </location>
    <ligand>
        <name>substrate</name>
    </ligand>
</feature>
<comment type="caution">
    <text evidence="6">Lacks conserved residue(s) required for the propagation of feature annotation.</text>
</comment>
<dbReference type="InterPro" id="IPR011576">
    <property type="entry name" value="Pyridox_Oxase_N"/>
</dbReference>
<organism evidence="11 12">
    <name type="scientific">Phenylobacterium soli</name>
    <dbReference type="NCBI Taxonomy" id="2170551"/>
    <lineage>
        <taxon>Bacteria</taxon>
        <taxon>Pseudomonadati</taxon>
        <taxon>Pseudomonadota</taxon>
        <taxon>Alphaproteobacteria</taxon>
        <taxon>Caulobacterales</taxon>
        <taxon>Caulobacteraceae</taxon>
        <taxon>Phenylobacterium</taxon>
    </lineage>
</organism>
<dbReference type="InterPro" id="IPR000659">
    <property type="entry name" value="Pyridox_Oxase"/>
</dbReference>
<dbReference type="InterPro" id="IPR019576">
    <property type="entry name" value="Pyridoxamine_oxidase_dimer_C"/>
</dbReference>
<dbReference type="NCBIfam" id="TIGR00558">
    <property type="entry name" value="pdxH"/>
    <property type="match status" value="1"/>
</dbReference>
<dbReference type="InterPro" id="IPR019740">
    <property type="entry name" value="Pyridox_Oxase_CS"/>
</dbReference>
<proteinExistence type="inferred from homology"/>
<dbReference type="NCBIfam" id="NF004231">
    <property type="entry name" value="PRK05679.1"/>
    <property type="match status" value="1"/>
</dbReference>
<dbReference type="SUPFAM" id="SSF50475">
    <property type="entry name" value="FMN-binding split barrel"/>
    <property type="match status" value="1"/>
</dbReference>
<keyword evidence="5 6" id="KW-0664">Pyridoxine biosynthesis</keyword>
<evidence type="ECO:0000256" key="3">
    <source>
        <dbReference type="ARBA" id="ARBA00022643"/>
    </source>
</evidence>
<evidence type="ECO:0000256" key="2">
    <source>
        <dbReference type="ARBA" id="ARBA00022630"/>
    </source>
</evidence>
<feature type="binding site" evidence="6 7">
    <location>
        <position position="92"/>
    </location>
    <ligand>
        <name>FMN</name>
        <dbReference type="ChEBI" id="CHEBI:58210"/>
    </ligand>
</feature>
<feature type="binding site" evidence="6">
    <location>
        <begin position="200"/>
        <end position="202"/>
    </location>
    <ligand>
        <name>substrate</name>
    </ligand>
</feature>